<feature type="region of interest" description="Disordered" evidence="1">
    <location>
        <begin position="1"/>
        <end position="32"/>
    </location>
</feature>
<sequence>MHKDRRRKRDTVPTSVHNRETAEETGSSDRAIDRVPPYRLTLPRFNGTVEGAELLLLAPLTSVHIGRAAREYLSSNLLRFILPSLGEEASYVTHVPCRLGHEVALDHAVQCVVAAFHALHSQSSSKQKTLSLYMRALNSLQQAINDPERSLSAETLCATELLCLFEYLTNDIDKAWLQHTRGAALLIEHRGPEMFTTEFEMSLLIGQMGIITTESYFDSKHCFLEQDAWMSTLQSAISPNSQFSDRSERVISLYESLIELTGLFSDCITIVMNPDEHDGVLYETLVRKVYTRREALSTWYHRWSKNIPNEMEDKTSSPMTDGPYLWPQILVTYQACVLMTNRMLVALDRTLGYLLEPESLEIAGQILTIRSSRQTDIRAGSMMASLSVAHSILDTAEDWHRDIVDVDLSAKRAYGKPVLISPEKFRHWVGLMGVNI</sequence>
<evidence type="ECO:0000256" key="1">
    <source>
        <dbReference type="SAM" id="MobiDB-lite"/>
    </source>
</evidence>
<dbReference type="InterPro" id="IPR053178">
    <property type="entry name" value="Osmoadaptation_assoc"/>
</dbReference>
<dbReference type="KEGG" id="trg:TRUGW13939_10244"/>
<organism evidence="2 3">
    <name type="scientific">Talaromyces rugulosus</name>
    <name type="common">Penicillium rugulosum</name>
    <dbReference type="NCBI Taxonomy" id="121627"/>
    <lineage>
        <taxon>Eukaryota</taxon>
        <taxon>Fungi</taxon>
        <taxon>Dikarya</taxon>
        <taxon>Ascomycota</taxon>
        <taxon>Pezizomycotina</taxon>
        <taxon>Eurotiomycetes</taxon>
        <taxon>Eurotiomycetidae</taxon>
        <taxon>Eurotiales</taxon>
        <taxon>Trichocomaceae</taxon>
        <taxon>Talaromyces</taxon>
        <taxon>Talaromyces sect. Islandici</taxon>
    </lineage>
</organism>
<dbReference type="GeneID" id="55997725"/>
<dbReference type="RefSeq" id="XP_035349250.1">
    <property type="nucleotide sequence ID" value="XM_035493357.1"/>
</dbReference>
<dbReference type="AlphaFoldDB" id="A0A7H8R9U5"/>
<reference evidence="3" key="1">
    <citation type="submission" date="2020-06" db="EMBL/GenBank/DDBJ databases">
        <title>A chromosome-scale genome assembly of Talaromyces rugulosus W13939.</title>
        <authorList>
            <person name="Wang B."/>
            <person name="Guo L."/>
            <person name="Ye K."/>
            <person name="Wang L."/>
        </authorList>
    </citation>
    <scope>NUCLEOTIDE SEQUENCE [LARGE SCALE GENOMIC DNA]</scope>
    <source>
        <strain evidence="3">W13939</strain>
    </source>
</reference>
<dbReference type="Proteomes" id="UP000509510">
    <property type="component" value="Chromosome V"/>
</dbReference>
<evidence type="ECO:0000313" key="2">
    <source>
        <dbReference type="EMBL" id="QKX63076.1"/>
    </source>
</evidence>
<evidence type="ECO:0000313" key="3">
    <source>
        <dbReference type="Proteomes" id="UP000509510"/>
    </source>
</evidence>
<proteinExistence type="predicted"/>
<protein>
    <recommendedName>
        <fullName evidence="4">Transcription factor domain-containing protein</fullName>
    </recommendedName>
</protein>
<evidence type="ECO:0008006" key="4">
    <source>
        <dbReference type="Google" id="ProtNLM"/>
    </source>
</evidence>
<gene>
    <name evidence="2" type="ORF">TRUGW13939_10244</name>
</gene>
<dbReference type="OrthoDB" id="5126878at2759"/>
<dbReference type="EMBL" id="CP055902">
    <property type="protein sequence ID" value="QKX63076.1"/>
    <property type="molecule type" value="Genomic_DNA"/>
</dbReference>
<dbReference type="PANTHER" id="PTHR38111">
    <property type="entry name" value="ZN(2)-C6 FUNGAL-TYPE DOMAIN-CONTAINING PROTEIN-RELATED"/>
    <property type="match status" value="1"/>
</dbReference>
<accession>A0A7H8R9U5</accession>
<keyword evidence="3" id="KW-1185">Reference proteome</keyword>
<dbReference type="PANTHER" id="PTHR38111:SF6">
    <property type="entry name" value="FINGER DOMAIN PROTEIN, PUTATIVE (AFU_ORTHOLOGUE AFUA_8G01940)-RELATED"/>
    <property type="match status" value="1"/>
</dbReference>
<name>A0A7H8R9U5_TALRU</name>